<keyword evidence="3" id="KW-1185">Reference proteome</keyword>
<feature type="region of interest" description="Disordered" evidence="1">
    <location>
        <begin position="49"/>
        <end position="102"/>
    </location>
</feature>
<protein>
    <submittedName>
        <fullName evidence="2">Uncharacterized protein</fullName>
    </submittedName>
</protein>
<dbReference type="EMBL" id="MOPA01000008">
    <property type="protein sequence ID" value="KAK1533895.1"/>
    <property type="molecule type" value="Genomic_DNA"/>
</dbReference>
<accession>A0ABQ9SEF6</accession>
<evidence type="ECO:0000256" key="1">
    <source>
        <dbReference type="SAM" id="MobiDB-lite"/>
    </source>
</evidence>
<organism evidence="2 3">
    <name type="scientific">Colletotrichum paranaense</name>
    <dbReference type="NCBI Taxonomy" id="1914294"/>
    <lineage>
        <taxon>Eukaryota</taxon>
        <taxon>Fungi</taxon>
        <taxon>Dikarya</taxon>
        <taxon>Ascomycota</taxon>
        <taxon>Pezizomycotina</taxon>
        <taxon>Sordariomycetes</taxon>
        <taxon>Hypocreomycetidae</taxon>
        <taxon>Glomerellales</taxon>
        <taxon>Glomerellaceae</taxon>
        <taxon>Colletotrichum</taxon>
        <taxon>Colletotrichum acutatum species complex</taxon>
    </lineage>
</organism>
<sequence length="102" mass="11287">MLTESHRGSSQHFFTVRIPIQLNEPRDGTQALDHSMGNIQASRGLRVDKDPVASPDAFSNPAPLSAHVGDVPGSAHVAEEEEQEEEEEEEEEESHGEDLEER</sequence>
<evidence type="ECO:0000313" key="2">
    <source>
        <dbReference type="EMBL" id="KAK1533895.1"/>
    </source>
</evidence>
<evidence type="ECO:0000313" key="3">
    <source>
        <dbReference type="Proteomes" id="UP001241169"/>
    </source>
</evidence>
<gene>
    <name evidence="2" type="ORF">CPAR01_10603</name>
</gene>
<feature type="compositionally biased region" description="Acidic residues" evidence="1">
    <location>
        <begin position="79"/>
        <end position="102"/>
    </location>
</feature>
<proteinExistence type="predicted"/>
<comment type="caution">
    <text evidence="2">The sequence shown here is derived from an EMBL/GenBank/DDBJ whole genome shotgun (WGS) entry which is preliminary data.</text>
</comment>
<dbReference type="RefSeq" id="XP_060347045.1">
    <property type="nucleotide sequence ID" value="XM_060494863.1"/>
</dbReference>
<name>A0ABQ9SEF6_9PEZI</name>
<dbReference type="GeneID" id="85378762"/>
<dbReference type="Proteomes" id="UP001241169">
    <property type="component" value="Unassembled WGS sequence"/>
</dbReference>
<reference evidence="2 3" key="1">
    <citation type="submission" date="2016-10" db="EMBL/GenBank/DDBJ databases">
        <title>The genome sequence of Colletotrichum fioriniae PJ7.</title>
        <authorList>
            <person name="Baroncelli R."/>
        </authorList>
    </citation>
    <scope>NUCLEOTIDE SEQUENCE [LARGE SCALE GENOMIC DNA]</scope>
    <source>
        <strain evidence="2 3">IMI 384185</strain>
    </source>
</reference>